<dbReference type="Pfam" id="PF00724">
    <property type="entry name" value="Oxidored_FMN"/>
    <property type="match status" value="1"/>
</dbReference>
<keyword evidence="2" id="KW-0560">Oxidoreductase</keyword>
<organism evidence="4 5">
    <name type="scientific">Microvenator marinus</name>
    <dbReference type="NCBI Taxonomy" id="2600177"/>
    <lineage>
        <taxon>Bacteria</taxon>
        <taxon>Deltaproteobacteria</taxon>
        <taxon>Bradymonadales</taxon>
        <taxon>Microvenatoraceae</taxon>
        <taxon>Microvenator</taxon>
    </lineage>
</organism>
<dbReference type="InterPro" id="IPR001155">
    <property type="entry name" value="OxRdtase_FMN_N"/>
</dbReference>
<evidence type="ECO:0000259" key="3">
    <source>
        <dbReference type="Pfam" id="PF00724"/>
    </source>
</evidence>
<accession>A0A5B8XMA9</accession>
<dbReference type="InterPro" id="IPR051799">
    <property type="entry name" value="NADH_flavin_oxidoreductase"/>
</dbReference>
<dbReference type="InterPro" id="IPR013785">
    <property type="entry name" value="Aldolase_TIM"/>
</dbReference>
<evidence type="ECO:0000256" key="2">
    <source>
        <dbReference type="ARBA" id="ARBA00023002"/>
    </source>
</evidence>
<keyword evidence="5" id="KW-1185">Reference proteome</keyword>
<dbReference type="KEGG" id="bbae:FRD01_05960"/>
<dbReference type="PANTHER" id="PTHR43656:SF2">
    <property type="entry name" value="BINDING OXIDOREDUCTASE, PUTATIVE (AFU_ORTHOLOGUE AFUA_2G08260)-RELATED"/>
    <property type="match status" value="1"/>
</dbReference>
<name>A0A5B8XMA9_9DELT</name>
<evidence type="ECO:0000313" key="5">
    <source>
        <dbReference type="Proteomes" id="UP000321595"/>
    </source>
</evidence>
<reference evidence="4 5" key="1">
    <citation type="submission" date="2019-08" db="EMBL/GenBank/DDBJ databases">
        <authorList>
            <person name="Liang Q."/>
        </authorList>
    </citation>
    <scope>NUCLEOTIDE SEQUENCE [LARGE SCALE GENOMIC DNA]</scope>
    <source>
        <strain evidence="4 5">V1718</strain>
    </source>
</reference>
<proteinExistence type="predicted"/>
<dbReference type="CDD" id="cd02803">
    <property type="entry name" value="OYE_like_FMN_family"/>
    <property type="match status" value="1"/>
</dbReference>
<dbReference type="PANTHER" id="PTHR43656">
    <property type="entry name" value="BINDING OXIDOREDUCTASE, PUTATIVE (AFU_ORTHOLOGUE AFUA_2G08260)-RELATED"/>
    <property type="match status" value="1"/>
</dbReference>
<dbReference type="RefSeq" id="WP_146958479.1">
    <property type="nucleotide sequence ID" value="NZ_CP042467.1"/>
</dbReference>
<dbReference type="GO" id="GO:0010181">
    <property type="term" value="F:FMN binding"/>
    <property type="evidence" value="ECO:0007669"/>
    <property type="project" value="InterPro"/>
</dbReference>
<dbReference type="Gene3D" id="3.20.20.70">
    <property type="entry name" value="Aldolase class I"/>
    <property type="match status" value="1"/>
</dbReference>
<gene>
    <name evidence="4" type="ORF">FRD01_05960</name>
</gene>
<evidence type="ECO:0000256" key="1">
    <source>
        <dbReference type="ARBA" id="ARBA00022630"/>
    </source>
</evidence>
<dbReference type="AlphaFoldDB" id="A0A5B8XMA9"/>
<dbReference type="GO" id="GO:0016491">
    <property type="term" value="F:oxidoreductase activity"/>
    <property type="evidence" value="ECO:0007669"/>
    <property type="project" value="UniProtKB-KW"/>
</dbReference>
<feature type="domain" description="NADH:flavin oxidoreductase/NADH oxidase N-terminal" evidence="3">
    <location>
        <begin position="11"/>
        <end position="310"/>
    </location>
</feature>
<evidence type="ECO:0000313" key="4">
    <source>
        <dbReference type="EMBL" id="QED26794.1"/>
    </source>
</evidence>
<keyword evidence="1" id="KW-0285">Flavoprotein</keyword>
<dbReference type="EMBL" id="CP042467">
    <property type="protein sequence ID" value="QED26794.1"/>
    <property type="molecule type" value="Genomic_DNA"/>
</dbReference>
<sequence>MRFPNGRAAPNRVWLAPMTNLQSHDDGSISEAEIAWLKARSRGGFGVIESCATHVHLDGHAWKGQLGCFDDALMPGWARLADTIHEDGALLLAQLFHGGERASLSADPWSCTSSDNGRVRAGSEQNIERVIEDFGQAALRLEKAGVDGVELHGAHGYLLCQFLSSHNQRDDQWGGSLENRARLLLRVFERVKELVSPKFIVGVRLSPEDFKATKGLDIDESIQTALWLSERDVDFIHISLWDAQANSQKYPEEHPCSRFRKALPPEVPLISAGNIWTAADFEGQLALGADAVALGRSAIANADWPSRVLEKAKEPRRPPMSPLDLEEQALSKPFIEYMKRWPGFVQD</sequence>
<dbReference type="OrthoDB" id="9784632at2"/>
<protein>
    <submittedName>
        <fullName evidence="4">NADH:flavin oxidoreductase</fullName>
    </submittedName>
</protein>
<dbReference type="Proteomes" id="UP000321595">
    <property type="component" value="Chromosome"/>
</dbReference>
<dbReference type="SUPFAM" id="SSF51395">
    <property type="entry name" value="FMN-linked oxidoreductases"/>
    <property type="match status" value="1"/>
</dbReference>